<comment type="similarity">
    <text evidence="2">Belongs to the EamA transporter family.</text>
</comment>
<gene>
    <name evidence="9" type="ORF">BJ958_004000</name>
</gene>
<dbReference type="EMBL" id="JACCBF010000001">
    <property type="protein sequence ID" value="NYD32454.1"/>
    <property type="molecule type" value="Genomic_DNA"/>
</dbReference>
<evidence type="ECO:0000256" key="1">
    <source>
        <dbReference type="ARBA" id="ARBA00004651"/>
    </source>
</evidence>
<comment type="caution">
    <text evidence="9">The sequence shown here is derived from an EMBL/GenBank/DDBJ whole genome shotgun (WGS) entry which is preliminary data.</text>
</comment>
<feature type="transmembrane region" description="Helical" evidence="7">
    <location>
        <begin position="70"/>
        <end position="89"/>
    </location>
</feature>
<feature type="transmembrane region" description="Helical" evidence="7">
    <location>
        <begin position="124"/>
        <end position="143"/>
    </location>
</feature>
<feature type="transmembrane region" description="Helical" evidence="7">
    <location>
        <begin position="149"/>
        <end position="166"/>
    </location>
</feature>
<dbReference type="PANTHER" id="PTHR42920:SF5">
    <property type="entry name" value="EAMA DOMAIN-CONTAINING PROTEIN"/>
    <property type="match status" value="1"/>
</dbReference>
<keyword evidence="5 7" id="KW-1133">Transmembrane helix</keyword>
<keyword evidence="3" id="KW-1003">Cell membrane</keyword>
<feature type="transmembrane region" description="Helical" evidence="7">
    <location>
        <begin position="42"/>
        <end position="58"/>
    </location>
</feature>
<feature type="transmembrane region" description="Helical" evidence="7">
    <location>
        <begin position="266"/>
        <end position="285"/>
    </location>
</feature>
<evidence type="ECO:0000313" key="9">
    <source>
        <dbReference type="EMBL" id="NYD32454.1"/>
    </source>
</evidence>
<feature type="transmembrane region" description="Helical" evidence="7">
    <location>
        <begin position="95"/>
        <end position="115"/>
    </location>
</feature>
<keyword evidence="10" id="KW-1185">Reference proteome</keyword>
<dbReference type="AlphaFoldDB" id="A0A852RX69"/>
<sequence length="321" mass="32026">MDESGRRRSGYVALAATVLLWASFALSSRAIGGSSLTEQDAALVRFAVPLLVLAPLLPRTVRALARERCATVALLLAGGLPHYLLFALGAQLTSAGLTGLLVPGTVPLFVTLLLLGQRRVSPRAWASLGAIVAGVVASATMIGDGAGPSGITVLLVAGAVWAVYTLGLQRTSLRPLEIVVAVCAGSTLAALALVGSGLAPSHLLAGSVRPTDLLSFVVLQGIGTGLLSTLCYTHAVRALGGGVAAVGGALSPVVTAVAAVPLLGEAIGTGLAVALVLVVAGVIGFNAAPRPAPVRPAVLREQPADLLGVVQLRPVAAAVDA</sequence>
<evidence type="ECO:0000256" key="6">
    <source>
        <dbReference type="ARBA" id="ARBA00023136"/>
    </source>
</evidence>
<evidence type="ECO:0000259" key="8">
    <source>
        <dbReference type="Pfam" id="PF00892"/>
    </source>
</evidence>
<protein>
    <submittedName>
        <fullName evidence="9">Drug/metabolite transporter (DMT)-like permease</fullName>
    </submittedName>
</protein>
<feature type="transmembrane region" description="Helical" evidence="7">
    <location>
        <begin position="178"/>
        <end position="201"/>
    </location>
</feature>
<keyword evidence="4 7" id="KW-0812">Transmembrane</keyword>
<evidence type="ECO:0000313" key="10">
    <source>
        <dbReference type="Proteomes" id="UP000582231"/>
    </source>
</evidence>
<dbReference type="Proteomes" id="UP000582231">
    <property type="component" value="Unassembled WGS sequence"/>
</dbReference>
<evidence type="ECO:0000256" key="5">
    <source>
        <dbReference type="ARBA" id="ARBA00022989"/>
    </source>
</evidence>
<accession>A0A852RX69</accession>
<keyword evidence="6 7" id="KW-0472">Membrane</keyword>
<dbReference type="InterPro" id="IPR000620">
    <property type="entry name" value="EamA_dom"/>
</dbReference>
<dbReference type="InterPro" id="IPR037185">
    <property type="entry name" value="EmrE-like"/>
</dbReference>
<reference evidence="9 10" key="1">
    <citation type="submission" date="2020-07" db="EMBL/GenBank/DDBJ databases">
        <title>Sequencing the genomes of 1000 actinobacteria strains.</title>
        <authorList>
            <person name="Klenk H.-P."/>
        </authorList>
    </citation>
    <scope>NUCLEOTIDE SEQUENCE [LARGE SCALE GENOMIC DNA]</scope>
    <source>
        <strain evidence="9 10">DSM 19082</strain>
    </source>
</reference>
<feature type="domain" description="EamA" evidence="8">
    <location>
        <begin position="149"/>
        <end position="285"/>
    </location>
</feature>
<evidence type="ECO:0000256" key="2">
    <source>
        <dbReference type="ARBA" id="ARBA00007362"/>
    </source>
</evidence>
<evidence type="ECO:0000256" key="3">
    <source>
        <dbReference type="ARBA" id="ARBA00022475"/>
    </source>
</evidence>
<name>A0A852RX69_9ACTN</name>
<dbReference type="PANTHER" id="PTHR42920">
    <property type="entry name" value="OS03G0707200 PROTEIN-RELATED"/>
    <property type="match status" value="1"/>
</dbReference>
<proteinExistence type="inferred from homology"/>
<evidence type="ECO:0000256" key="7">
    <source>
        <dbReference type="SAM" id="Phobius"/>
    </source>
</evidence>
<dbReference type="SUPFAM" id="SSF103481">
    <property type="entry name" value="Multidrug resistance efflux transporter EmrE"/>
    <property type="match status" value="2"/>
</dbReference>
<dbReference type="InterPro" id="IPR051258">
    <property type="entry name" value="Diverse_Substrate_Transporter"/>
</dbReference>
<dbReference type="RefSeq" id="WP_343052752.1">
    <property type="nucleotide sequence ID" value="NZ_BAABEF010000001.1"/>
</dbReference>
<evidence type="ECO:0000256" key="4">
    <source>
        <dbReference type="ARBA" id="ARBA00022692"/>
    </source>
</evidence>
<comment type="subcellular location">
    <subcellularLocation>
        <location evidence="1">Cell membrane</location>
        <topology evidence="1">Multi-pass membrane protein</topology>
    </subcellularLocation>
</comment>
<dbReference type="GO" id="GO:0005886">
    <property type="term" value="C:plasma membrane"/>
    <property type="evidence" value="ECO:0007669"/>
    <property type="project" value="UniProtKB-SubCell"/>
</dbReference>
<organism evidence="9 10">
    <name type="scientific">Nocardioides kongjuensis</name>
    <dbReference type="NCBI Taxonomy" id="349522"/>
    <lineage>
        <taxon>Bacteria</taxon>
        <taxon>Bacillati</taxon>
        <taxon>Actinomycetota</taxon>
        <taxon>Actinomycetes</taxon>
        <taxon>Propionibacteriales</taxon>
        <taxon>Nocardioidaceae</taxon>
        <taxon>Nocardioides</taxon>
    </lineage>
</organism>
<dbReference type="Pfam" id="PF00892">
    <property type="entry name" value="EamA"/>
    <property type="match status" value="1"/>
</dbReference>
<feature type="transmembrane region" description="Helical" evidence="7">
    <location>
        <begin position="239"/>
        <end position="260"/>
    </location>
</feature>
<feature type="transmembrane region" description="Helical" evidence="7">
    <location>
        <begin position="213"/>
        <end position="232"/>
    </location>
</feature>